<keyword evidence="4" id="KW-1003">Cell membrane</keyword>
<dbReference type="OrthoDB" id="9793390at2"/>
<feature type="transmembrane region" description="Helical" evidence="8">
    <location>
        <begin position="303"/>
        <end position="330"/>
    </location>
</feature>
<evidence type="ECO:0000256" key="7">
    <source>
        <dbReference type="ARBA" id="ARBA00023136"/>
    </source>
</evidence>
<keyword evidence="10" id="KW-1185">Reference proteome</keyword>
<feature type="transmembrane region" description="Helical" evidence="8">
    <location>
        <begin position="232"/>
        <end position="255"/>
    </location>
</feature>
<organism evidence="9 10">
    <name type="scientific">Belliella pelovolcani</name>
    <dbReference type="NCBI Taxonomy" id="529505"/>
    <lineage>
        <taxon>Bacteria</taxon>
        <taxon>Pseudomonadati</taxon>
        <taxon>Bacteroidota</taxon>
        <taxon>Cytophagia</taxon>
        <taxon>Cytophagales</taxon>
        <taxon>Cyclobacteriaceae</taxon>
        <taxon>Belliella</taxon>
    </lineage>
</organism>
<dbReference type="EMBL" id="FTOP01000016">
    <property type="protein sequence ID" value="SIT09692.1"/>
    <property type="molecule type" value="Genomic_DNA"/>
</dbReference>
<dbReference type="Pfam" id="PF01594">
    <property type="entry name" value="AI-2E_transport"/>
    <property type="match status" value="1"/>
</dbReference>
<evidence type="ECO:0000256" key="4">
    <source>
        <dbReference type="ARBA" id="ARBA00022475"/>
    </source>
</evidence>
<feature type="transmembrane region" description="Helical" evidence="8">
    <location>
        <begin position="67"/>
        <end position="89"/>
    </location>
</feature>
<feature type="transmembrane region" description="Helical" evidence="8">
    <location>
        <begin position="12"/>
        <end position="30"/>
    </location>
</feature>
<evidence type="ECO:0000313" key="9">
    <source>
        <dbReference type="EMBL" id="SIT09692.1"/>
    </source>
</evidence>
<keyword evidence="3" id="KW-0813">Transport</keyword>
<feature type="transmembrane region" description="Helical" evidence="8">
    <location>
        <begin position="267"/>
        <end position="283"/>
    </location>
</feature>
<comment type="similarity">
    <text evidence="2">Belongs to the autoinducer-2 exporter (AI-2E) (TC 2.A.86) family.</text>
</comment>
<evidence type="ECO:0000256" key="5">
    <source>
        <dbReference type="ARBA" id="ARBA00022692"/>
    </source>
</evidence>
<evidence type="ECO:0000256" key="6">
    <source>
        <dbReference type="ARBA" id="ARBA00022989"/>
    </source>
</evidence>
<proteinExistence type="inferred from homology"/>
<feature type="transmembrane region" description="Helical" evidence="8">
    <location>
        <begin position="36"/>
        <end position="55"/>
    </location>
</feature>
<evidence type="ECO:0000313" key="10">
    <source>
        <dbReference type="Proteomes" id="UP000186026"/>
    </source>
</evidence>
<dbReference type="AlphaFoldDB" id="A0A1N7PGH3"/>
<dbReference type="InterPro" id="IPR002549">
    <property type="entry name" value="AI-2E-like"/>
</dbReference>
<name>A0A1N7PGH3_9BACT</name>
<keyword evidence="7 8" id="KW-0472">Membrane</keyword>
<feature type="transmembrane region" description="Helical" evidence="8">
    <location>
        <begin position="204"/>
        <end position="226"/>
    </location>
</feature>
<evidence type="ECO:0000256" key="8">
    <source>
        <dbReference type="SAM" id="Phobius"/>
    </source>
</evidence>
<dbReference type="Proteomes" id="UP000186026">
    <property type="component" value="Unassembled WGS sequence"/>
</dbReference>
<evidence type="ECO:0000256" key="3">
    <source>
        <dbReference type="ARBA" id="ARBA00022448"/>
    </source>
</evidence>
<reference evidence="10" key="1">
    <citation type="submission" date="2017-01" db="EMBL/GenBank/DDBJ databases">
        <authorList>
            <person name="Varghese N."/>
            <person name="Submissions S."/>
        </authorList>
    </citation>
    <scope>NUCLEOTIDE SEQUENCE [LARGE SCALE GENOMIC DNA]</scope>
    <source>
        <strain evidence="10">DSM 46698</strain>
    </source>
</reference>
<dbReference type="PANTHER" id="PTHR21716">
    <property type="entry name" value="TRANSMEMBRANE PROTEIN"/>
    <property type="match status" value="1"/>
</dbReference>
<feature type="transmembrane region" description="Helical" evidence="8">
    <location>
        <begin position="146"/>
        <end position="170"/>
    </location>
</feature>
<dbReference type="PANTHER" id="PTHR21716:SF53">
    <property type="entry name" value="PERMEASE PERM-RELATED"/>
    <property type="match status" value="1"/>
</dbReference>
<protein>
    <submittedName>
        <fullName evidence="9">Predicted PurR-regulated permease PerM</fullName>
    </submittedName>
</protein>
<sequence length="362" mass="40210">MENKQLIIPGYLKVLFVILLTTSIIFILIVGKSILIPLFLGGFISILLTPIGNWLESKRVSRVFSALISLISGLLIICGFLAFVILQVASFSRDLENVGDRLNRYLSDFDSWVYDNFNIETGVGQGIDQGYLIDLLQSNSSSLAEFILNTIGSLSGIILLPVFIFFFLIYRDHLTEFLVHLFKESKQENIKSEIRELRKVVQRYIIGILKVMAILAVLNTAVLFGLGIKHAIFFAVFAAILNIIPYLGPFLGAILPTIFAFLTKDSLFYPLGVVISFLIIQLIESNFLTPKIVGNNVNLNAFITFIGLLVGASIWGVIGMVIIIPTLAVLRKIFELSESTKPFALLLGEENNQKNGNLNTES</sequence>
<dbReference type="RefSeq" id="WP_076502634.1">
    <property type="nucleotide sequence ID" value="NZ_FTOP01000016.1"/>
</dbReference>
<keyword evidence="5 8" id="KW-0812">Transmembrane</keyword>
<comment type="subcellular location">
    <subcellularLocation>
        <location evidence="1">Cell membrane</location>
        <topology evidence="1">Multi-pass membrane protein</topology>
    </subcellularLocation>
</comment>
<dbReference type="GO" id="GO:0005886">
    <property type="term" value="C:plasma membrane"/>
    <property type="evidence" value="ECO:0007669"/>
    <property type="project" value="UniProtKB-SubCell"/>
</dbReference>
<keyword evidence="6 8" id="KW-1133">Transmembrane helix</keyword>
<accession>A0A1N7PGH3</accession>
<dbReference type="STRING" id="529505.SAMN05421761_11632"/>
<evidence type="ECO:0000256" key="1">
    <source>
        <dbReference type="ARBA" id="ARBA00004651"/>
    </source>
</evidence>
<gene>
    <name evidence="9" type="ORF">SAMN05421761_11632</name>
</gene>
<evidence type="ECO:0000256" key="2">
    <source>
        <dbReference type="ARBA" id="ARBA00009773"/>
    </source>
</evidence>